<feature type="domain" description="Ketoreductase" evidence="2">
    <location>
        <begin position="19"/>
        <end position="197"/>
    </location>
</feature>
<dbReference type="eggNOG" id="COG1028">
    <property type="taxonomic scope" value="Bacteria"/>
</dbReference>
<dbReference type="GO" id="GO:0030497">
    <property type="term" value="P:fatty acid elongation"/>
    <property type="evidence" value="ECO:0007669"/>
    <property type="project" value="TreeGrafter"/>
</dbReference>
<dbReference type="PRINTS" id="PR00081">
    <property type="entry name" value="GDHRDH"/>
</dbReference>
<dbReference type="InterPro" id="IPR002347">
    <property type="entry name" value="SDR_fam"/>
</dbReference>
<dbReference type="PANTHER" id="PTHR42760:SF123">
    <property type="entry name" value="OXIDOREDUCTASE"/>
    <property type="match status" value="1"/>
</dbReference>
<dbReference type="Pfam" id="PF13561">
    <property type="entry name" value="adh_short_C2"/>
    <property type="match status" value="1"/>
</dbReference>
<sequence>MIHPPIRQPLMNDIPSKPRVAVVTGGARGIGRAIGEWFLHHHYQVALLDIDGPTLDSALAEMAPAQGLIGIHCDVSDPAQVQRATGQVMARFGQVNALVNNAGVAIFKPCAEISFAQWRSVMATNLDGAFLCTQAFGALMAQGQGGAIVNIASISGLRASTLRVAYGTSKAALIHLTRQYAVELGNVGVRVNAIAPGPVETEMAKLVHSVALRSDYYDAIPLGRYGTVQEMARTVGFLCSDEASFINGQVLAVDGGFDAAGVGLPTLRRRMGAPG</sequence>
<keyword evidence="4" id="KW-1185">Reference proteome</keyword>
<comment type="similarity">
    <text evidence="1">Belongs to the short-chain dehydrogenases/reductases (SDR) family.</text>
</comment>
<dbReference type="CDD" id="cd05233">
    <property type="entry name" value="SDR_c"/>
    <property type="match status" value="1"/>
</dbReference>
<dbReference type="HOGENOM" id="CLU_010194_1_2_4"/>
<dbReference type="Proteomes" id="UP000000374">
    <property type="component" value="Chromosome"/>
</dbReference>
<evidence type="ECO:0000313" key="3">
    <source>
        <dbReference type="EMBL" id="ABM60509.1"/>
    </source>
</evidence>
<dbReference type="AlphaFoldDB" id="A1WSA2"/>
<dbReference type="InterPro" id="IPR036291">
    <property type="entry name" value="NAD(P)-bd_dom_sf"/>
</dbReference>
<evidence type="ECO:0000259" key="2">
    <source>
        <dbReference type="SMART" id="SM00822"/>
    </source>
</evidence>
<evidence type="ECO:0000313" key="4">
    <source>
        <dbReference type="Proteomes" id="UP000000374"/>
    </source>
</evidence>
<dbReference type="NCBIfam" id="NF005559">
    <property type="entry name" value="PRK07231.1"/>
    <property type="match status" value="1"/>
</dbReference>
<protein>
    <submittedName>
        <fullName evidence="3">Short-chain dehydrogenase/reductase SDR</fullName>
    </submittedName>
</protein>
<dbReference type="InterPro" id="IPR057326">
    <property type="entry name" value="KR_dom"/>
</dbReference>
<dbReference type="GO" id="GO:0016616">
    <property type="term" value="F:oxidoreductase activity, acting on the CH-OH group of donors, NAD or NADP as acceptor"/>
    <property type="evidence" value="ECO:0007669"/>
    <property type="project" value="TreeGrafter"/>
</dbReference>
<evidence type="ECO:0000256" key="1">
    <source>
        <dbReference type="ARBA" id="ARBA00006484"/>
    </source>
</evidence>
<dbReference type="FunFam" id="3.40.50.720:FF:000084">
    <property type="entry name" value="Short-chain dehydrogenase reductase"/>
    <property type="match status" value="1"/>
</dbReference>
<dbReference type="EMBL" id="CP000542">
    <property type="protein sequence ID" value="ABM60509.1"/>
    <property type="molecule type" value="Genomic_DNA"/>
</dbReference>
<dbReference type="Gene3D" id="3.40.50.720">
    <property type="entry name" value="NAD(P)-binding Rossmann-like Domain"/>
    <property type="match status" value="1"/>
</dbReference>
<reference evidence="4" key="1">
    <citation type="submission" date="2006-12" db="EMBL/GenBank/DDBJ databases">
        <title>Complete sequence of chromosome 1 of Verminephrobacter eiseniae EF01-2.</title>
        <authorList>
            <person name="Copeland A."/>
            <person name="Lucas S."/>
            <person name="Lapidus A."/>
            <person name="Barry K."/>
            <person name="Detter J.C."/>
            <person name="Glavina del Rio T."/>
            <person name="Dalin E."/>
            <person name="Tice H."/>
            <person name="Pitluck S."/>
            <person name="Chertkov O."/>
            <person name="Brettin T."/>
            <person name="Bruce D."/>
            <person name="Han C."/>
            <person name="Tapia R."/>
            <person name="Gilna P."/>
            <person name="Schmutz J."/>
            <person name="Larimer F."/>
            <person name="Land M."/>
            <person name="Hauser L."/>
            <person name="Kyrpides N."/>
            <person name="Kim E."/>
            <person name="Stahl D."/>
            <person name="Richardson P."/>
        </authorList>
    </citation>
    <scope>NUCLEOTIDE SEQUENCE [LARGE SCALE GENOMIC DNA]</scope>
    <source>
        <strain evidence="4">EF01-2</strain>
    </source>
</reference>
<accession>A1WSA2</accession>
<dbReference type="PANTHER" id="PTHR42760">
    <property type="entry name" value="SHORT-CHAIN DEHYDROGENASES/REDUCTASES FAMILY MEMBER"/>
    <property type="match status" value="1"/>
</dbReference>
<gene>
    <name evidence="3" type="ordered locus">Veis_4817</name>
</gene>
<dbReference type="SUPFAM" id="SSF51735">
    <property type="entry name" value="NAD(P)-binding Rossmann-fold domains"/>
    <property type="match status" value="1"/>
</dbReference>
<dbReference type="SMART" id="SM00822">
    <property type="entry name" value="PKS_KR"/>
    <property type="match status" value="1"/>
</dbReference>
<name>A1WSA2_VEREI</name>
<dbReference type="PRINTS" id="PR00080">
    <property type="entry name" value="SDRFAMILY"/>
</dbReference>
<dbReference type="InterPro" id="IPR020904">
    <property type="entry name" value="Sc_DH/Rdtase_CS"/>
</dbReference>
<proteinExistence type="inferred from homology"/>
<dbReference type="STRING" id="391735.Veis_4817"/>
<dbReference type="PROSITE" id="PS00061">
    <property type="entry name" value="ADH_SHORT"/>
    <property type="match status" value="1"/>
</dbReference>
<organism evidence="3 4">
    <name type="scientific">Verminephrobacter eiseniae (strain EF01-2)</name>
    <dbReference type="NCBI Taxonomy" id="391735"/>
    <lineage>
        <taxon>Bacteria</taxon>
        <taxon>Pseudomonadati</taxon>
        <taxon>Pseudomonadota</taxon>
        <taxon>Betaproteobacteria</taxon>
        <taxon>Burkholderiales</taxon>
        <taxon>Comamonadaceae</taxon>
        <taxon>Verminephrobacter</taxon>
    </lineage>
</organism>
<dbReference type="KEGG" id="vei:Veis_4817"/>